<organism evidence="1">
    <name type="scientific">Spongospora subterranea</name>
    <dbReference type="NCBI Taxonomy" id="70186"/>
    <lineage>
        <taxon>Eukaryota</taxon>
        <taxon>Sar</taxon>
        <taxon>Rhizaria</taxon>
        <taxon>Endomyxa</taxon>
        <taxon>Phytomyxea</taxon>
        <taxon>Plasmodiophorida</taxon>
        <taxon>Plasmodiophoridae</taxon>
        <taxon>Spongospora</taxon>
    </lineage>
</organism>
<proteinExistence type="predicted"/>
<name>A0A0H5R842_9EUKA</name>
<dbReference type="EMBL" id="HACM01009559">
    <property type="protein sequence ID" value="CRZ10001.1"/>
    <property type="molecule type" value="Transcribed_RNA"/>
</dbReference>
<dbReference type="AlphaFoldDB" id="A0A0H5R842"/>
<feature type="non-terminal residue" evidence="1">
    <location>
        <position position="1"/>
    </location>
</feature>
<protein>
    <submittedName>
        <fullName evidence="1">Uncharacterized protein</fullName>
    </submittedName>
</protein>
<accession>A0A0H5R842</accession>
<reference evidence="1" key="1">
    <citation type="submission" date="2015-04" db="EMBL/GenBank/DDBJ databases">
        <title>The genome sequence of the plant pathogenic Rhizarian Plasmodiophora brassicae reveals insights in its biotrophic life cycle and the origin of chitin synthesis.</title>
        <authorList>
            <person name="Schwelm A."/>
            <person name="Fogelqvist J."/>
            <person name="Knaust A."/>
            <person name="Julke S."/>
            <person name="Lilja T."/>
            <person name="Dhandapani V."/>
            <person name="Bonilla-Rosso G."/>
            <person name="Karlsson M."/>
            <person name="Shevchenko A."/>
            <person name="Choi S.R."/>
            <person name="Kim H.G."/>
            <person name="Park J.Y."/>
            <person name="Lim Y.P."/>
            <person name="Ludwig-Muller J."/>
            <person name="Dixelius C."/>
        </authorList>
    </citation>
    <scope>NUCLEOTIDE SEQUENCE</scope>
    <source>
        <tissue evidence="1">Potato root galls</tissue>
    </source>
</reference>
<sequence>DVFFFIPRKIPNLSVCDEICDLARQLQRPKVADSKRMSRLPLLCVLRQPSWRNTWSERYDHRTVYSKPDLLRSRAFPQNKSGNHHLQRCAEQQFLPGPLREIQVAQSPG</sequence>
<evidence type="ECO:0000313" key="1">
    <source>
        <dbReference type="EMBL" id="CRZ10001.1"/>
    </source>
</evidence>